<sequence length="483" mass="54549">MATPPRDAPPMKKLRRSELCEIHDNSVLCEDDGSDSPYTLYFVKLSDEKPTDLETKNLDQTFELAKNSGVMPEWIYSEDVERIQNSDDFFVFPCFRGKLFRKLQARKIKLFGPPIILECIKEQKQLPNWNHPIHSSVFEGAKICFTSLDQEQRLELQEKIGWMCGVVGNDLYHETTHLIAGKAIQTDKYKAAVNNSIKLMKTKWVEDLWKTSQTTVGKFSALNKDAISSYELRVFEGIEMAISSIDGADRNRLIQLVEEHGGTIPGNMSRSRCTHLITEKTSGQKYIKATEWKSVHVVQTRWVRKCIDLGYLIDEKKYHPKYLSADHIRCSTPKKDTTVTESGPDLSSIAGPGGRLTSSFNMSSVSTPLDLSYRQSCSSFVSMVSSSNVSSSTVASSNVVTERTRTVEKAGIDHSTPPSSRTFTVPRVRQSTTRISRDLVAADRDPIDDLRKKLIEDIVIYLKIAFFTYVESMNQKRSNGDVS</sequence>
<evidence type="ECO:0000313" key="3">
    <source>
        <dbReference type="Proteomes" id="UP000095282"/>
    </source>
</evidence>
<dbReference type="Pfam" id="PF00533">
    <property type="entry name" value="BRCT"/>
    <property type="match status" value="1"/>
</dbReference>
<dbReference type="Pfam" id="PF12738">
    <property type="entry name" value="PTCB-BRCT"/>
    <property type="match status" value="1"/>
</dbReference>
<keyword evidence="1" id="KW-0677">Repeat</keyword>
<name>A0A1I7T8P5_9PELO</name>
<proteinExistence type="predicted"/>
<feature type="domain" description="BRCT" evidence="2">
    <location>
        <begin position="133"/>
        <end position="207"/>
    </location>
</feature>
<dbReference type="PANTHER" id="PTHR13561:SF20">
    <property type="entry name" value="DNA TOPOISOMERASE 2-BINDING PROTEIN 1"/>
    <property type="match status" value="1"/>
</dbReference>
<dbReference type="PANTHER" id="PTHR13561">
    <property type="entry name" value="DNA REPLICATION REGULATOR DPB11-RELATED"/>
    <property type="match status" value="1"/>
</dbReference>
<dbReference type="GO" id="GO:0006270">
    <property type="term" value="P:DNA replication initiation"/>
    <property type="evidence" value="ECO:0007669"/>
    <property type="project" value="TreeGrafter"/>
</dbReference>
<reference evidence="4" key="1">
    <citation type="submission" date="2016-11" db="UniProtKB">
        <authorList>
            <consortium name="WormBaseParasite"/>
        </authorList>
    </citation>
    <scope>IDENTIFICATION</scope>
</reference>
<evidence type="ECO:0000259" key="2">
    <source>
        <dbReference type="PROSITE" id="PS50172"/>
    </source>
</evidence>
<keyword evidence="3" id="KW-1185">Reference proteome</keyword>
<organism evidence="3 4">
    <name type="scientific">Caenorhabditis tropicalis</name>
    <dbReference type="NCBI Taxonomy" id="1561998"/>
    <lineage>
        <taxon>Eukaryota</taxon>
        <taxon>Metazoa</taxon>
        <taxon>Ecdysozoa</taxon>
        <taxon>Nematoda</taxon>
        <taxon>Chromadorea</taxon>
        <taxon>Rhabditida</taxon>
        <taxon>Rhabditina</taxon>
        <taxon>Rhabditomorpha</taxon>
        <taxon>Rhabditoidea</taxon>
        <taxon>Rhabditidae</taxon>
        <taxon>Peloderinae</taxon>
        <taxon>Caenorhabditis</taxon>
    </lineage>
</organism>
<evidence type="ECO:0000313" key="4">
    <source>
        <dbReference type="WBParaSite" id="Csp11.Scaffold547.g3512.t1"/>
    </source>
</evidence>
<dbReference type="CDD" id="cd17731">
    <property type="entry name" value="BRCT_TopBP1_rpt2_like"/>
    <property type="match status" value="2"/>
</dbReference>
<dbReference type="AlphaFoldDB" id="A0A1I7T8P5"/>
<dbReference type="STRING" id="1561998.A0A1I7T8P5"/>
<dbReference type="InterPro" id="IPR001357">
    <property type="entry name" value="BRCT_dom"/>
</dbReference>
<dbReference type="InterPro" id="IPR059215">
    <property type="entry name" value="BRCT2_TopBP1-like"/>
</dbReference>
<protein>
    <submittedName>
        <fullName evidence="4">BRCT domain-containing protein</fullName>
    </submittedName>
</protein>
<dbReference type="Proteomes" id="UP000095282">
    <property type="component" value="Unplaced"/>
</dbReference>
<dbReference type="InterPro" id="IPR036420">
    <property type="entry name" value="BRCT_dom_sf"/>
</dbReference>
<evidence type="ECO:0000256" key="1">
    <source>
        <dbReference type="ARBA" id="ARBA00022737"/>
    </source>
</evidence>
<dbReference type="GO" id="GO:0007095">
    <property type="term" value="P:mitotic G2 DNA damage checkpoint signaling"/>
    <property type="evidence" value="ECO:0007669"/>
    <property type="project" value="TreeGrafter"/>
</dbReference>
<dbReference type="PROSITE" id="PS50172">
    <property type="entry name" value="BRCT"/>
    <property type="match status" value="2"/>
</dbReference>
<dbReference type="SUPFAM" id="SSF52113">
    <property type="entry name" value="BRCT domain"/>
    <property type="match status" value="2"/>
</dbReference>
<dbReference type="SMART" id="SM00292">
    <property type="entry name" value="BRCT"/>
    <property type="match status" value="2"/>
</dbReference>
<dbReference type="eggNOG" id="KOG1929">
    <property type="taxonomic scope" value="Eukaryota"/>
</dbReference>
<feature type="domain" description="BRCT" evidence="2">
    <location>
        <begin position="230"/>
        <end position="320"/>
    </location>
</feature>
<dbReference type="Gene3D" id="3.40.50.10190">
    <property type="entry name" value="BRCT domain"/>
    <property type="match status" value="3"/>
</dbReference>
<dbReference type="GO" id="GO:0033314">
    <property type="term" value="P:mitotic DNA replication checkpoint signaling"/>
    <property type="evidence" value="ECO:0007669"/>
    <property type="project" value="TreeGrafter"/>
</dbReference>
<dbReference type="WBParaSite" id="Csp11.Scaffold547.g3512.t1">
    <property type="protein sequence ID" value="Csp11.Scaffold547.g3512.t1"/>
    <property type="gene ID" value="Csp11.Scaffold547.g3512"/>
</dbReference>
<accession>A0A1I7T8P5</accession>
<dbReference type="FunFam" id="3.40.50.10190:FF:000010">
    <property type="entry name" value="DNA topoisomerase II binding protein 1"/>
    <property type="match status" value="1"/>
</dbReference>